<dbReference type="InterPro" id="IPR011330">
    <property type="entry name" value="Glyco_hydro/deAcase_b/a-brl"/>
</dbReference>
<evidence type="ECO:0000256" key="2">
    <source>
        <dbReference type="ARBA" id="ARBA00022723"/>
    </source>
</evidence>
<dbReference type="CDD" id="cd10804">
    <property type="entry name" value="YdjC_HpnK_like"/>
    <property type="match status" value="1"/>
</dbReference>
<comment type="caution">
    <text evidence="6">The sequence shown here is derived from an EMBL/GenBank/DDBJ whole genome shotgun (WGS) entry which is preliminary data.</text>
</comment>
<dbReference type="Pfam" id="PF04794">
    <property type="entry name" value="YdjC"/>
    <property type="match status" value="1"/>
</dbReference>
<accession>A0ABU7U432</accession>
<dbReference type="PANTHER" id="PTHR31609:SF1">
    <property type="entry name" value="CARBOHYDRATE DEACETYLASE"/>
    <property type="match status" value="1"/>
</dbReference>
<dbReference type="EMBL" id="JAWJZY010000002">
    <property type="protein sequence ID" value="MEE8658350.1"/>
    <property type="molecule type" value="Genomic_DNA"/>
</dbReference>
<keyword evidence="5" id="KW-0119">Carbohydrate metabolism</keyword>
<keyword evidence="7" id="KW-1185">Reference proteome</keyword>
<evidence type="ECO:0000256" key="3">
    <source>
        <dbReference type="ARBA" id="ARBA00022801"/>
    </source>
</evidence>
<dbReference type="Gene3D" id="3.20.20.370">
    <property type="entry name" value="Glycoside hydrolase/deacetylase"/>
    <property type="match status" value="1"/>
</dbReference>
<dbReference type="RefSeq" id="WP_394819293.1">
    <property type="nucleotide sequence ID" value="NZ_JAWJZY010000002.1"/>
</dbReference>
<organism evidence="6 7">
    <name type="scientific">Sorlinia euscelidii</name>
    <dbReference type="NCBI Taxonomy" id="3081148"/>
    <lineage>
        <taxon>Bacteria</taxon>
        <taxon>Pseudomonadati</taxon>
        <taxon>Pseudomonadota</taxon>
        <taxon>Alphaproteobacteria</taxon>
        <taxon>Acetobacterales</taxon>
        <taxon>Acetobacteraceae</taxon>
        <taxon>Sorlinia</taxon>
    </lineage>
</organism>
<evidence type="ECO:0000313" key="6">
    <source>
        <dbReference type="EMBL" id="MEE8658350.1"/>
    </source>
</evidence>
<keyword evidence="4" id="KW-0460">Magnesium</keyword>
<evidence type="ECO:0000256" key="4">
    <source>
        <dbReference type="ARBA" id="ARBA00022842"/>
    </source>
</evidence>
<protein>
    <submittedName>
        <fullName evidence="6">Chitin disaccharide deacetylase</fullName>
    </submittedName>
</protein>
<dbReference type="InterPro" id="IPR006879">
    <property type="entry name" value="YdjC-like"/>
</dbReference>
<keyword evidence="3" id="KW-0378">Hydrolase</keyword>
<comment type="cofactor">
    <cofactor evidence="1">
        <name>Mg(2+)</name>
        <dbReference type="ChEBI" id="CHEBI:18420"/>
    </cofactor>
</comment>
<dbReference type="PANTHER" id="PTHR31609">
    <property type="entry name" value="YDJC DEACETYLASE FAMILY MEMBER"/>
    <property type="match status" value="1"/>
</dbReference>
<evidence type="ECO:0000256" key="1">
    <source>
        <dbReference type="ARBA" id="ARBA00001946"/>
    </source>
</evidence>
<dbReference type="NCBIfam" id="TIGR03473">
    <property type="entry name" value="HpnK"/>
    <property type="match status" value="1"/>
</dbReference>
<sequence length="294" mass="32638">MRKLIVSADDFGLSEEVNEAVERAHREGLLSTASLMVAGPAASDAIKRARRLPDLQVGLHCVLVEGDAMSPYRDVSHIAEEMGDGRARFHGRQAALGVRYFFHPAARRELRREIRAQFRAFTASGLRLDHANAHKHMHLHPTIGRLMIRIGAEYGLRHIRLPIEPASPIGAVTPHQDGFGAKAMRQWCRVLRWQIRRAGMTTNDWCFGLAWSGAMTPSRVAALMPHLPPGLSEIYFHPATGKNTLISSTMPDYQHAAELDALLAPAFRDAVRAERINLTTWSGHAAIQQATMRA</sequence>
<gene>
    <name evidence="6" type="ORF">DOFOFD_04930</name>
</gene>
<proteinExistence type="predicted"/>
<evidence type="ECO:0000256" key="5">
    <source>
        <dbReference type="ARBA" id="ARBA00023277"/>
    </source>
</evidence>
<dbReference type="InterPro" id="IPR017836">
    <property type="entry name" value="Hopanoid_biosynth-assoc_HpnK"/>
</dbReference>
<dbReference type="Proteomes" id="UP001312908">
    <property type="component" value="Unassembled WGS sequence"/>
</dbReference>
<keyword evidence="2" id="KW-0479">Metal-binding</keyword>
<dbReference type="SUPFAM" id="SSF88713">
    <property type="entry name" value="Glycoside hydrolase/deacetylase"/>
    <property type="match status" value="1"/>
</dbReference>
<name>A0ABU7U432_9PROT</name>
<reference evidence="6 7" key="1">
    <citation type="submission" date="2023-10" db="EMBL/GenBank/DDBJ databases">
        <title>Sorlinia euscelidii gen. nov., sp. nov., an acetic acid bacteria isolated from the gut of Euscelidius variegatus emitter.</title>
        <authorList>
            <person name="Michoud G."/>
            <person name="Marasco R."/>
            <person name="Seferji K."/>
            <person name="Gonella E."/>
            <person name="Garuglieri E."/>
            <person name="Alma A."/>
            <person name="Mapelli F."/>
            <person name="Borin S."/>
            <person name="Daffonchio D."/>
            <person name="Crotti E."/>
        </authorList>
    </citation>
    <scope>NUCLEOTIDE SEQUENCE [LARGE SCALE GENOMIC DNA]</scope>
    <source>
        <strain evidence="6 7">EV16P</strain>
    </source>
</reference>
<evidence type="ECO:0000313" key="7">
    <source>
        <dbReference type="Proteomes" id="UP001312908"/>
    </source>
</evidence>